<comment type="caution">
    <text evidence="1">The sequence shown here is derived from an EMBL/GenBank/DDBJ whole genome shotgun (WGS) entry which is preliminary data.</text>
</comment>
<gene>
    <name evidence="1" type="ORF">NDU88_000369</name>
</gene>
<reference evidence="1" key="1">
    <citation type="journal article" date="2022" name="bioRxiv">
        <title>Sequencing and chromosome-scale assembly of the giantPleurodeles waltlgenome.</title>
        <authorList>
            <person name="Brown T."/>
            <person name="Elewa A."/>
            <person name="Iarovenko S."/>
            <person name="Subramanian E."/>
            <person name="Araus A.J."/>
            <person name="Petzold A."/>
            <person name="Susuki M."/>
            <person name="Suzuki K.-i.T."/>
            <person name="Hayashi T."/>
            <person name="Toyoda A."/>
            <person name="Oliveira C."/>
            <person name="Osipova E."/>
            <person name="Leigh N.D."/>
            <person name="Simon A."/>
            <person name="Yun M.H."/>
        </authorList>
    </citation>
    <scope>NUCLEOTIDE SEQUENCE</scope>
    <source>
        <strain evidence="1">20211129_DDA</strain>
        <tissue evidence="1">Liver</tissue>
    </source>
</reference>
<evidence type="ECO:0000313" key="2">
    <source>
        <dbReference type="Proteomes" id="UP001066276"/>
    </source>
</evidence>
<evidence type="ECO:0000313" key="1">
    <source>
        <dbReference type="EMBL" id="KAJ1175078.1"/>
    </source>
</evidence>
<protein>
    <submittedName>
        <fullName evidence="1">Uncharacterized protein</fullName>
    </submittedName>
</protein>
<dbReference type="AlphaFoldDB" id="A0AAV7TF94"/>
<dbReference type="EMBL" id="JANPWB010000006">
    <property type="protein sequence ID" value="KAJ1175078.1"/>
    <property type="molecule type" value="Genomic_DNA"/>
</dbReference>
<name>A0AAV7TF94_PLEWA</name>
<accession>A0AAV7TF94</accession>
<sequence>MGRVRRSLGQARVYWLVGDRSAILGRHGLTGRPPRSLLAIPGSSHLSLGSRAAASASLIDPLARTRVLSSFQLHLRPGRWGHVVRLLTWPRCRLSDWPPRLSPQSRHRFSGASRVCFRAAGRFRWQHVRRLPFFK</sequence>
<organism evidence="1 2">
    <name type="scientific">Pleurodeles waltl</name>
    <name type="common">Iberian ribbed newt</name>
    <dbReference type="NCBI Taxonomy" id="8319"/>
    <lineage>
        <taxon>Eukaryota</taxon>
        <taxon>Metazoa</taxon>
        <taxon>Chordata</taxon>
        <taxon>Craniata</taxon>
        <taxon>Vertebrata</taxon>
        <taxon>Euteleostomi</taxon>
        <taxon>Amphibia</taxon>
        <taxon>Batrachia</taxon>
        <taxon>Caudata</taxon>
        <taxon>Salamandroidea</taxon>
        <taxon>Salamandridae</taxon>
        <taxon>Pleurodelinae</taxon>
        <taxon>Pleurodeles</taxon>
    </lineage>
</organism>
<keyword evidence="2" id="KW-1185">Reference proteome</keyword>
<proteinExistence type="predicted"/>
<dbReference type="Proteomes" id="UP001066276">
    <property type="component" value="Chromosome 3_2"/>
</dbReference>